<evidence type="ECO:0000256" key="1">
    <source>
        <dbReference type="SAM" id="MobiDB-lite"/>
    </source>
</evidence>
<dbReference type="EMBL" id="ML977367">
    <property type="protein sequence ID" value="KAF2106075.1"/>
    <property type="molecule type" value="Genomic_DNA"/>
</dbReference>
<reference evidence="2" key="1">
    <citation type="journal article" date="2020" name="Stud. Mycol.">
        <title>101 Dothideomycetes genomes: a test case for predicting lifestyles and emergence of pathogens.</title>
        <authorList>
            <person name="Haridas S."/>
            <person name="Albert R."/>
            <person name="Binder M."/>
            <person name="Bloem J."/>
            <person name="Labutti K."/>
            <person name="Salamov A."/>
            <person name="Andreopoulos B."/>
            <person name="Baker S."/>
            <person name="Barry K."/>
            <person name="Bills G."/>
            <person name="Bluhm B."/>
            <person name="Cannon C."/>
            <person name="Castanera R."/>
            <person name="Culley D."/>
            <person name="Daum C."/>
            <person name="Ezra D."/>
            <person name="Gonzalez J."/>
            <person name="Henrissat B."/>
            <person name="Kuo A."/>
            <person name="Liang C."/>
            <person name="Lipzen A."/>
            <person name="Lutzoni F."/>
            <person name="Magnuson J."/>
            <person name="Mondo S."/>
            <person name="Nolan M."/>
            <person name="Ohm R."/>
            <person name="Pangilinan J."/>
            <person name="Park H.-J."/>
            <person name="Ramirez L."/>
            <person name="Alfaro M."/>
            <person name="Sun H."/>
            <person name="Tritt A."/>
            <person name="Yoshinaga Y."/>
            <person name="Zwiers L.-H."/>
            <person name="Turgeon B."/>
            <person name="Goodwin S."/>
            <person name="Spatafora J."/>
            <person name="Crous P."/>
            <person name="Grigoriev I."/>
        </authorList>
    </citation>
    <scope>NUCLEOTIDE SEQUENCE</scope>
    <source>
        <strain evidence="2">CBS 627.86</strain>
    </source>
</reference>
<dbReference type="Proteomes" id="UP000799770">
    <property type="component" value="Unassembled WGS sequence"/>
</dbReference>
<protein>
    <submittedName>
        <fullName evidence="2">Uncharacterized protein</fullName>
    </submittedName>
</protein>
<evidence type="ECO:0000313" key="2">
    <source>
        <dbReference type="EMBL" id="KAF2106075.1"/>
    </source>
</evidence>
<dbReference type="AlphaFoldDB" id="A0A6A5YG75"/>
<accession>A0A6A5YG75</accession>
<feature type="region of interest" description="Disordered" evidence="1">
    <location>
        <begin position="11"/>
        <end position="31"/>
    </location>
</feature>
<sequence length="150" mass="16194">MHACERIHPRLSGSLQPQSPFPRGRSLRPSSSLLDTCCSTVPRDHVDFVYPRWFIQLQLGSDCASWAATVQFSRGAKACRWRTTCSSRPRNTGPLQVGSAITGAVSRCVPSGGPVVRCVATPRFAPTSQSTGVCITAGRNRSDQSTNFGL</sequence>
<name>A0A6A5YG75_9PLEO</name>
<gene>
    <name evidence="2" type="ORF">BDV96DRAFT_591592</name>
</gene>
<proteinExistence type="predicted"/>
<feature type="compositionally biased region" description="Low complexity" evidence="1">
    <location>
        <begin position="21"/>
        <end position="31"/>
    </location>
</feature>
<keyword evidence="3" id="KW-1185">Reference proteome</keyword>
<evidence type="ECO:0000313" key="3">
    <source>
        <dbReference type="Proteomes" id="UP000799770"/>
    </source>
</evidence>
<organism evidence="2 3">
    <name type="scientific">Lophiotrema nucula</name>
    <dbReference type="NCBI Taxonomy" id="690887"/>
    <lineage>
        <taxon>Eukaryota</taxon>
        <taxon>Fungi</taxon>
        <taxon>Dikarya</taxon>
        <taxon>Ascomycota</taxon>
        <taxon>Pezizomycotina</taxon>
        <taxon>Dothideomycetes</taxon>
        <taxon>Pleosporomycetidae</taxon>
        <taxon>Pleosporales</taxon>
        <taxon>Lophiotremataceae</taxon>
        <taxon>Lophiotrema</taxon>
    </lineage>
</organism>